<dbReference type="Proteomes" id="UP001302249">
    <property type="component" value="Chromosome"/>
</dbReference>
<evidence type="ECO:0000313" key="9">
    <source>
        <dbReference type="EMBL" id="WNO53015.1"/>
    </source>
</evidence>
<accession>A0ABZ0B6I9</accession>
<dbReference type="PANTHER" id="PTHR43811:SF19">
    <property type="entry name" value="39 KDA FK506-BINDING NUCLEAR PROTEIN"/>
    <property type="match status" value="1"/>
</dbReference>
<dbReference type="EMBL" id="CP135076">
    <property type="protein sequence ID" value="WNO53015.1"/>
    <property type="molecule type" value="Genomic_DNA"/>
</dbReference>
<evidence type="ECO:0000256" key="7">
    <source>
        <dbReference type="SAM" id="Phobius"/>
    </source>
</evidence>
<reference evidence="9 10" key="1">
    <citation type="submission" date="2023-09" db="EMBL/GenBank/DDBJ databases">
        <authorList>
            <person name="Rey-Velasco X."/>
        </authorList>
    </citation>
    <scope>NUCLEOTIDE SEQUENCE [LARGE SCALE GENOMIC DNA]</scope>
    <source>
        <strain evidence="9 10">W311</strain>
    </source>
</reference>
<dbReference type="PANTHER" id="PTHR43811">
    <property type="entry name" value="FKBP-TYPE PEPTIDYL-PROLYL CIS-TRANS ISOMERASE FKPA"/>
    <property type="match status" value="1"/>
</dbReference>
<dbReference type="RefSeq" id="WP_313914046.1">
    <property type="nucleotide sequence ID" value="NZ_CP135076.1"/>
</dbReference>
<keyword evidence="4 5" id="KW-0413">Isomerase</keyword>
<protein>
    <recommendedName>
        <fullName evidence="6">Peptidyl-prolyl cis-trans isomerase</fullName>
        <ecNumber evidence="6">5.2.1.8</ecNumber>
    </recommendedName>
</protein>
<keyword evidence="7" id="KW-0812">Transmembrane</keyword>
<evidence type="ECO:0000256" key="5">
    <source>
        <dbReference type="PROSITE-ProRule" id="PRU00277"/>
    </source>
</evidence>
<evidence type="ECO:0000256" key="4">
    <source>
        <dbReference type="ARBA" id="ARBA00023235"/>
    </source>
</evidence>
<evidence type="ECO:0000256" key="6">
    <source>
        <dbReference type="RuleBase" id="RU003915"/>
    </source>
</evidence>
<comment type="catalytic activity">
    <reaction evidence="1 5 6">
        <text>[protein]-peptidylproline (omega=180) = [protein]-peptidylproline (omega=0)</text>
        <dbReference type="Rhea" id="RHEA:16237"/>
        <dbReference type="Rhea" id="RHEA-COMP:10747"/>
        <dbReference type="Rhea" id="RHEA-COMP:10748"/>
        <dbReference type="ChEBI" id="CHEBI:83833"/>
        <dbReference type="ChEBI" id="CHEBI:83834"/>
        <dbReference type="EC" id="5.2.1.8"/>
    </reaction>
</comment>
<organism evidence="9 10">
    <name type="scientific">Stakelama saccharophila</name>
    <dbReference type="NCBI Taxonomy" id="3075605"/>
    <lineage>
        <taxon>Bacteria</taxon>
        <taxon>Pseudomonadati</taxon>
        <taxon>Pseudomonadota</taxon>
        <taxon>Alphaproteobacteria</taxon>
        <taxon>Sphingomonadales</taxon>
        <taxon>Sphingomonadaceae</taxon>
        <taxon>Stakelama</taxon>
    </lineage>
</organism>
<evidence type="ECO:0000256" key="2">
    <source>
        <dbReference type="ARBA" id="ARBA00006577"/>
    </source>
</evidence>
<name>A0ABZ0B6I9_9SPHN</name>
<sequence length="174" mass="18986">MSVTAVPLQPVKRSYIVWLWLGIIAAVVAACLLAWQASAKSTDSGLRYMAMEQGTGEHPTDDDVALVTYVGRLPNGEVFDRSERPVPMPVSGVVPGFSEGLKLMRKGARYRLWIPADLGYGAKSPDPSTIPPNSDLIFDVQLLEFIPQQMYQQMMQMQMMRGGGAGQGMPPTGQ</sequence>
<keyword evidence="7" id="KW-1133">Transmembrane helix</keyword>
<dbReference type="EC" id="5.2.1.8" evidence="6"/>
<evidence type="ECO:0000256" key="3">
    <source>
        <dbReference type="ARBA" id="ARBA00023110"/>
    </source>
</evidence>
<feature type="domain" description="PPIase FKBP-type" evidence="8">
    <location>
        <begin position="62"/>
        <end position="146"/>
    </location>
</feature>
<dbReference type="GO" id="GO:0003755">
    <property type="term" value="F:peptidyl-prolyl cis-trans isomerase activity"/>
    <property type="evidence" value="ECO:0007669"/>
    <property type="project" value="UniProtKB-EC"/>
</dbReference>
<dbReference type="InterPro" id="IPR001179">
    <property type="entry name" value="PPIase_FKBP_dom"/>
</dbReference>
<keyword evidence="3 5" id="KW-0697">Rotamase</keyword>
<dbReference type="InterPro" id="IPR046357">
    <property type="entry name" value="PPIase_dom_sf"/>
</dbReference>
<dbReference type="PROSITE" id="PS50059">
    <property type="entry name" value="FKBP_PPIASE"/>
    <property type="match status" value="1"/>
</dbReference>
<comment type="similarity">
    <text evidence="2 6">Belongs to the FKBP-type PPIase family.</text>
</comment>
<keyword evidence="10" id="KW-1185">Reference proteome</keyword>
<evidence type="ECO:0000313" key="10">
    <source>
        <dbReference type="Proteomes" id="UP001302249"/>
    </source>
</evidence>
<dbReference type="SUPFAM" id="SSF54534">
    <property type="entry name" value="FKBP-like"/>
    <property type="match status" value="1"/>
</dbReference>
<dbReference type="Pfam" id="PF00254">
    <property type="entry name" value="FKBP_C"/>
    <property type="match status" value="1"/>
</dbReference>
<evidence type="ECO:0000259" key="8">
    <source>
        <dbReference type="PROSITE" id="PS50059"/>
    </source>
</evidence>
<evidence type="ECO:0000256" key="1">
    <source>
        <dbReference type="ARBA" id="ARBA00000971"/>
    </source>
</evidence>
<dbReference type="Gene3D" id="3.10.50.40">
    <property type="match status" value="1"/>
</dbReference>
<feature type="transmembrane region" description="Helical" evidence="7">
    <location>
        <begin position="15"/>
        <end position="35"/>
    </location>
</feature>
<proteinExistence type="inferred from homology"/>
<gene>
    <name evidence="9" type="ORF">RPR59_11185</name>
</gene>
<keyword evidence="7" id="KW-0472">Membrane</keyword>